<dbReference type="InterPro" id="IPR000571">
    <property type="entry name" value="Znf_CCCH"/>
</dbReference>
<feature type="compositionally biased region" description="Low complexity" evidence="6">
    <location>
        <begin position="144"/>
        <end position="163"/>
    </location>
</feature>
<evidence type="ECO:0000313" key="9">
    <source>
        <dbReference type="Proteomes" id="UP000242146"/>
    </source>
</evidence>
<dbReference type="InterPro" id="IPR041367">
    <property type="entry name" value="Znf-CCCH_4"/>
</dbReference>
<evidence type="ECO:0000256" key="4">
    <source>
        <dbReference type="ARBA" id="ARBA00022833"/>
    </source>
</evidence>
<keyword evidence="3 5" id="KW-0863">Zinc-finger</keyword>
<feature type="compositionally biased region" description="Low complexity" evidence="6">
    <location>
        <begin position="327"/>
        <end position="344"/>
    </location>
</feature>
<dbReference type="PANTHER" id="PTHR11224">
    <property type="entry name" value="MAKORIN-RELATED"/>
    <property type="match status" value="1"/>
</dbReference>
<feature type="zinc finger region" description="C3H1-type" evidence="5">
    <location>
        <begin position="84"/>
        <end position="111"/>
    </location>
</feature>
<proteinExistence type="predicted"/>
<reference evidence="8 9" key="1">
    <citation type="submission" date="2016-07" db="EMBL/GenBank/DDBJ databases">
        <title>Pervasive Adenine N6-methylation of Active Genes in Fungi.</title>
        <authorList>
            <consortium name="DOE Joint Genome Institute"/>
            <person name="Mondo S.J."/>
            <person name="Dannebaum R.O."/>
            <person name="Kuo R.C."/>
            <person name="Labutti K."/>
            <person name="Haridas S."/>
            <person name="Kuo A."/>
            <person name="Salamov A."/>
            <person name="Ahrendt S.R."/>
            <person name="Lipzen A."/>
            <person name="Sullivan W."/>
            <person name="Andreopoulos W.B."/>
            <person name="Clum A."/>
            <person name="Lindquist E."/>
            <person name="Daum C."/>
            <person name="Ramamoorthy G.K."/>
            <person name="Gryganskyi A."/>
            <person name="Culley D."/>
            <person name="Magnuson J.K."/>
            <person name="James T.Y."/>
            <person name="O'Malley M.A."/>
            <person name="Stajich J.E."/>
            <person name="Spatafora J.W."/>
            <person name="Visel A."/>
            <person name="Grigoriev I.V."/>
        </authorList>
    </citation>
    <scope>NUCLEOTIDE SEQUENCE [LARGE SCALE GENOMIC DNA]</scope>
    <source>
        <strain evidence="8 9">NRRL 3301</strain>
    </source>
</reference>
<keyword evidence="9" id="KW-1185">Reference proteome</keyword>
<dbReference type="OrthoDB" id="411372at2759"/>
<keyword evidence="2" id="KW-0677">Repeat</keyword>
<dbReference type="Gene3D" id="4.10.1000.10">
    <property type="entry name" value="Zinc finger, CCCH-type"/>
    <property type="match status" value="2"/>
</dbReference>
<organism evidence="8 9">
    <name type="scientific">Hesseltinella vesiculosa</name>
    <dbReference type="NCBI Taxonomy" id="101127"/>
    <lineage>
        <taxon>Eukaryota</taxon>
        <taxon>Fungi</taxon>
        <taxon>Fungi incertae sedis</taxon>
        <taxon>Mucoromycota</taxon>
        <taxon>Mucoromycotina</taxon>
        <taxon>Mucoromycetes</taxon>
        <taxon>Mucorales</taxon>
        <taxon>Cunninghamellaceae</taxon>
        <taxon>Hesseltinella</taxon>
    </lineage>
</organism>
<keyword evidence="4 5" id="KW-0862">Zinc</keyword>
<dbReference type="EMBL" id="MCGT01000019">
    <property type="protein sequence ID" value="ORX52020.1"/>
    <property type="molecule type" value="Genomic_DNA"/>
</dbReference>
<name>A0A1X2GER6_9FUNG</name>
<accession>A0A1X2GER6</accession>
<dbReference type="PANTHER" id="PTHR11224:SF10">
    <property type="entry name" value="IP09428P-RELATED"/>
    <property type="match status" value="1"/>
</dbReference>
<evidence type="ECO:0000256" key="3">
    <source>
        <dbReference type="ARBA" id="ARBA00022771"/>
    </source>
</evidence>
<evidence type="ECO:0000256" key="6">
    <source>
        <dbReference type="SAM" id="MobiDB-lite"/>
    </source>
</evidence>
<dbReference type="SMART" id="SM00356">
    <property type="entry name" value="ZnF_C3H1"/>
    <property type="match status" value="2"/>
</dbReference>
<feature type="domain" description="C3H1-type" evidence="7">
    <location>
        <begin position="55"/>
        <end position="82"/>
    </location>
</feature>
<dbReference type="SUPFAM" id="SSF90229">
    <property type="entry name" value="CCCH zinc finger"/>
    <property type="match status" value="2"/>
</dbReference>
<dbReference type="Pfam" id="PF00642">
    <property type="entry name" value="zf-CCCH"/>
    <property type="match status" value="1"/>
</dbReference>
<feature type="zinc finger region" description="C3H1-type" evidence="5">
    <location>
        <begin position="55"/>
        <end position="82"/>
    </location>
</feature>
<dbReference type="GO" id="GO:0061630">
    <property type="term" value="F:ubiquitin protein ligase activity"/>
    <property type="evidence" value="ECO:0007669"/>
    <property type="project" value="InterPro"/>
</dbReference>
<evidence type="ECO:0000256" key="5">
    <source>
        <dbReference type="PROSITE-ProRule" id="PRU00723"/>
    </source>
</evidence>
<dbReference type="STRING" id="101127.A0A1X2GER6"/>
<comment type="caution">
    <text evidence="8">The sequence shown here is derived from an EMBL/GenBank/DDBJ whole genome shotgun (WGS) entry which is preliminary data.</text>
</comment>
<feature type="region of interest" description="Disordered" evidence="6">
    <location>
        <begin position="327"/>
        <end position="389"/>
    </location>
</feature>
<gene>
    <name evidence="8" type="ORF">DM01DRAFT_1307207</name>
</gene>
<evidence type="ECO:0000256" key="2">
    <source>
        <dbReference type="ARBA" id="ARBA00022737"/>
    </source>
</evidence>
<dbReference type="GO" id="GO:0000209">
    <property type="term" value="P:protein polyubiquitination"/>
    <property type="evidence" value="ECO:0007669"/>
    <property type="project" value="InterPro"/>
</dbReference>
<dbReference type="GO" id="GO:0008270">
    <property type="term" value="F:zinc ion binding"/>
    <property type="evidence" value="ECO:0007669"/>
    <property type="project" value="UniProtKB-KW"/>
</dbReference>
<evidence type="ECO:0000256" key="1">
    <source>
        <dbReference type="ARBA" id="ARBA00022723"/>
    </source>
</evidence>
<feature type="region of interest" description="Disordered" evidence="6">
    <location>
        <begin position="133"/>
        <end position="180"/>
    </location>
</feature>
<dbReference type="InterPro" id="IPR036855">
    <property type="entry name" value="Znf_CCCH_sf"/>
</dbReference>
<evidence type="ECO:0000259" key="7">
    <source>
        <dbReference type="PROSITE" id="PS50103"/>
    </source>
</evidence>
<feature type="domain" description="C3H1-type" evidence="7">
    <location>
        <begin position="84"/>
        <end position="111"/>
    </location>
</feature>
<feature type="compositionally biased region" description="Low complexity" evidence="6">
    <location>
        <begin position="237"/>
        <end position="254"/>
    </location>
</feature>
<feature type="region of interest" description="Disordered" evidence="6">
    <location>
        <begin position="237"/>
        <end position="268"/>
    </location>
</feature>
<sequence>MNDPAPFFMDSHTADYQLSKSSPSRMSSMLAYKKLMMRQDQFPSSPPSQPSKPPSLGHVPCKFFKQGTCTAGANCTFSHNLDPYSETAVCRYYLKGKCKFGNKCALLHSMAPSTNHSHRTVDQRYQSPQRSSFYLPSMDHRHSSPSNNSTASSFLSPPSSRSLHAPAPARHPPQTSASPAAADDLSYEMNDAMLPSSLNDLLTPSELQLRRAREHHERMMDYATSPPQQLLQHSHYPIASSSSSPPYHASSNNPVQQHMPAMSSSPISSHRYLSSASAATTLPFGRSVPTPIAMPTQPNSLSMLPSSPPVSSWPWIFDDDPLLQSYQQRQRQSAVLSNSVNSNSGHVTLPPNSQQRMASHPATYLPSSFPPTDSTATPASDPEPFDLTDDDTQLFFMDEIASSDRHSPATPKSPTTASFIFPSLTKKPQPFM</sequence>
<dbReference type="PROSITE" id="PS50103">
    <property type="entry name" value="ZF_C3H1"/>
    <property type="match status" value="2"/>
</dbReference>
<protein>
    <recommendedName>
        <fullName evidence="7">C3H1-type domain-containing protein</fullName>
    </recommendedName>
</protein>
<keyword evidence="1 5" id="KW-0479">Metal-binding</keyword>
<dbReference type="Proteomes" id="UP000242146">
    <property type="component" value="Unassembled WGS sequence"/>
</dbReference>
<dbReference type="InterPro" id="IPR045072">
    <property type="entry name" value="MKRN-like"/>
</dbReference>
<feature type="region of interest" description="Disordered" evidence="6">
    <location>
        <begin position="401"/>
        <end position="432"/>
    </location>
</feature>
<dbReference type="Pfam" id="PF18044">
    <property type="entry name" value="zf-CCCH_4"/>
    <property type="match status" value="1"/>
</dbReference>
<dbReference type="AlphaFoldDB" id="A0A1X2GER6"/>
<evidence type="ECO:0000313" key="8">
    <source>
        <dbReference type="EMBL" id="ORX52020.1"/>
    </source>
</evidence>